<reference evidence="2 3" key="1">
    <citation type="submission" date="2018-02" db="EMBL/GenBank/DDBJ databases">
        <title>The genomes of Aspergillus section Nigri reveals drivers in fungal speciation.</title>
        <authorList>
            <consortium name="DOE Joint Genome Institute"/>
            <person name="Vesth T.C."/>
            <person name="Nybo J."/>
            <person name="Theobald S."/>
            <person name="Brandl J."/>
            <person name="Frisvad J.C."/>
            <person name="Nielsen K.F."/>
            <person name="Lyhne E.K."/>
            <person name="Kogle M.E."/>
            <person name="Kuo A."/>
            <person name="Riley R."/>
            <person name="Clum A."/>
            <person name="Nolan M."/>
            <person name="Lipzen A."/>
            <person name="Salamov A."/>
            <person name="Henrissat B."/>
            <person name="Wiebenga A."/>
            <person name="De vries R.P."/>
            <person name="Grigoriev I.V."/>
            <person name="Mortensen U.H."/>
            <person name="Andersen M.R."/>
            <person name="Baker S.E."/>
        </authorList>
    </citation>
    <scope>NUCLEOTIDE SEQUENCE [LARGE SCALE GENOMIC DNA]</scope>
    <source>
        <strain evidence="2 3">CBS 101889</strain>
    </source>
</reference>
<sequence>MNIQSNLTTSRCLARNLFQDTDFLICTTSPLTIFAIYSIFLSYGRFPIRGMCFIFLACRPMFPDPQSQFII</sequence>
<gene>
    <name evidence="2" type="ORF">BO97DRAFT_285307</name>
</gene>
<dbReference type="Proteomes" id="UP000248961">
    <property type="component" value="Unassembled WGS sequence"/>
</dbReference>
<feature type="transmembrane region" description="Helical" evidence="1">
    <location>
        <begin position="21"/>
        <end position="40"/>
    </location>
</feature>
<dbReference type="GeneID" id="37195394"/>
<dbReference type="EMBL" id="KZ824356">
    <property type="protein sequence ID" value="RAL06758.1"/>
    <property type="molecule type" value="Genomic_DNA"/>
</dbReference>
<keyword evidence="1" id="KW-0472">Membrane</keyword>
<keyword evidence="1" id="KW-1133">Transmembrane helix</keyword>
<accession>A0A395HIF5</accession>
<dbReference type="VEuPathDB" id="FungiDB:BO97DRAFT_285307"/>
<evidence type="ECO:0000313" key="3">
    <source>
        <dbReference type="Proteomes" id="UP000248961"/>
    </source>
</evidence>
<organism evidence="2 3">
    <name type="scientific">Aspergillus homomorphus (strain CBS 101889)</name>
    <dbReference type="NCBI Taxonomy" id="1450537"/>
    <lineage>
        <taxon>Eukaryota</taxon>
        <taxon>Fungi</taxon>
        <taxon>Dikarya</taxon>
        <taxon>Ascomycota</taxon>
        <taxon>Pezizomycotina</taxon>
        <taxon>Eurotiomycetes</taxon>
        <taxon>Eurotiomycetidae</taxon>
        <taxon>Eurotiales</taxon>
        <taxon>Aspergillaceae</taxon>
        <taxon>Aspergillus</taxon>
        <taxon>Aspergillus subgen. Circumdati</taxon>
    </lineage>
</organism>
<keyword evidence="1" id="KW-0812">Transmembrane</keyword>
<dbReference type="RefSeq" id="XP_025545912.1">
    <property type="nucleotide sequence ID" value="XM_025691105.1"/>
</dbReference>
<protein>
    <submittedName>
        <fullName evidence="2">Uncharacterized protein</fullName>
    </submittedName>
</protein>
<proteinExistence type="predicted"/>
<keyword evidence="3" id="KW-1185">Reference proteome</keyword>
<dbReference type="AlphaFoldDB" id="A0A395HIF5"/>
<evidence type="ECO:0000256" key="1">
    <source>
        <dbReference type="SAM" id="Phobius"/>
    </source>
</evidence>
<evidence type="ECO:0000313" key="2">
    <source>
        <dbReference type="EMBL" id="RAL06758.1"/>
    </source>
</evidence>
<name>A0A395HIF5_ASPHC</name>